<feature type="domain" description="Transposable element P transposase-like RNase H" evidence="2">
    <location>
        <begin position="53"/>
        <end position="137"/>
    </location>
</feature>
<evidence type="ECO:0000313" key="4">
    <source>
        <dbReference type="Proteomes" id="UP000478052"/>
    </source>
</evidence>
<comment type="caution">
    <text evidence="3">The sequence shown here is derived from an EMBL/GenBank/DDBJ whole genome shotgun (WGS) entry which is preliminary data.</text>
</comment>
<evidence type="ECO:0000259" key="2">
    <source>
        <dbReference type="Pfam" id="PF21787"/>
    </source>
</evidence>
<sequence>MRIKSPKFYRKMRKDNILPLPSYTTLQRYIKKIYPVYGFSEATFEVMGLKTKDPGKYSKENDKTKLGDHALMLLYQPFCGKWYRTDGAFLGTGAVPGNILEKIITEAVILLENQNIHVDCITINGTTWNRSMWKLFGISEKSSSYIHPTDGNRKLWFASDFPHLIKNFKSRIINSKSFKDDKTREVWNKSIPRGDRKLTKKDHVCSLYFYPDSIIKYDEFKLSEGVVEKLQRTTPILKSEAIPTIFPVVKSIIDLQILIENVNLLIICDGVTDDGKYSADCTGYINQDTLIPIKRAVNSKKNIDVLSLKQNITRMIKKYDNLSQTQLSSYTNQLPENQKEVVYASFNAAKNKPTKGRRYTVTWIYECLLMRIKSPKLYRKMRKDNILSLPSYTTLQRYIQKIHSVYGFSEATFEVMGLKTKDMSEMERHGCLLLDEMKLSEALFFQRSNLHVEGFVDLENYSTENDKTKLGDHTLVLLYQPFCGKWYQTVGAFLGTGAVPGNILENIMMEAIPEGTIDISHWKAVVEADCELQVKVCHKLTEDHVLPRHFQTMNVKMDFQFFNDSAAKAMEYYKETVPKLKECSASVTFITLINKVVDAMNSQIPKNALKPDPDSVFQDFLSYLDQLDDMKISASKKFTASAITGLRVTVKTALELVEYHFFACGSSSHPDRILFIQVFHLLSTYALVWPPRGSNVSDSELLETILNMKDIMNEKNNERKVEFEQKIDNIIDNNFDAMNSQIPKNALRPDPDSVHNKHFFGCVRDACGSSSHPDPILFIQVFRLLLTYTLVRSPCGNIMNEKNNERKVESEQKIDNILDNNFGDIAVNNLNLQDHDYTAVRIDENVLTVLSGYVARKMKKMNPAKNCEKKYRTIKKIDKGKNYCHLREYEALNVREIFTHLNKPVTEIYQTLRQGAFQSRNLITTPQLISNSLLKKQIYQQKLEAAKMRRKDSYNNNDVKEQSYNFVSLSSGDSFPIVEKAIKVSNSGTITFGIFGKEIKFEKLSVCYGGPRAEEFPNFPSNLCTKSTTGRLKHNQCILVVKIGSSSCIRCARLRNVLYMQKLRINSNKQKLIQLSPTKRNAGFRRIKNNLQKNFNRTKKKVTDLKLEFNNVQKEMSKMNDYSIKEKIDLCENINESQKTLILECFTASKVKNTKNRRYSDNWLMLCLLFNIKFPSEYKYLRNSVLLPLPHPKTVRYHSSLIKSTCGFDEDFLKILAKKVDKMNSKEKHGVLLFDSINLRKSIHVNSSNLTYSGLEDYGNDVPHAIHKEYADHALVFMFQSLGSNFYQTIGCSASKSEVKGFFFLRVGVLTGQITGN</sequence>
<dbReference type="OrthoDB" id="6629896at2759"/>
<evidence type="ECO:0000256" key="1">
    <source>
        <dbReference type="SAM" id="Coils"/>
    </source>
</evidence>
<proteinExistence type="predicted"/>
<dbReference type="Pfam" id="PF21787">
    <property type="entry name" value="TNP-like_RNaseH_N"/>
    <property type="match status" value="3"/>
</dbReference>
<evidence type="ECO:0000313" key="3">
    <source>
        <dbReference type="EMBL" id="KAF0765846.1"/>
    </source>
</evidence>
<dbReference type="InterPro" id="IPR048365">
    <property type="entry name" value="TNP-like_RNaseH_N"/>
</dbReference>
<dbReference type="EMBL" id="VUJU01001315">
    <property type="protein sequence ID" value="KAF0765846.1"/>
    <property type="molecule type" value="Genomic_DNA"/>
</dbReference>
<feature type="domain" description="Transposable element P transposase-like RNase H" evidence="2">
    <location>
        <begin position="406"/>
        <end position="513"/>
    </location>
</feature>
<dbReference type="Proteomes" id="UP000478052">
    <property type="component" value="Unassembled WGS sequence"/>
</dbReference>
<keyword evidence="1" id="KW-0175">Coiled coil</keyword>
<reference evidence="3 4" key="1">
    <citation type="submission" date="2019-08" db="EMBL/GenBank/DDBJ databases">
        <title>Whole genome of Aphis craccivora.</title>
        <authorList>
            <person name="Voronova N.V."/>
            <person name="Shulinski R.S."/>
            <person name="Bandarenka Y.V."/>
            <person name="Zhorov D.G."/>
            <person name="Warner D."/>
        </authorList>
    </citation>
    <scope>NUCLEOTIDE SEQUENCE [LARGE SCALE GENOMIC DNA]</scope>
    <source>
        <strain evidence="3">180601</strain>
        <tissue evidence="3">Whole Body</tissue>
    </source>
</reference>
<feature type="domain" description="Transposable element P transposase-like RNase H" evidence="2">
    <location>
        <begin position="1205"/>
        <end position="1297"/>
    </location>
</feature>
<keyword evidence="4" id="KW-1185">Reference proteome</keyword>
<feature type="coiled-coil region" evidence="1">
    <location>
        <begin position="1088"/>
        <end position="1115"/>
    </location>
</feature>
<protein>
    <submittedName>
        <fullName evidence="3">THAP-type domain-containing protein</fullName>
    </submittedName>
</protein>
<accession>A0A6G0Z5D2</accession>
<name>A0A6G0Z5D2_APHCR</name>
<gene>
    <name evidence="3" type="ORF">FWK35_00011760</name>
</gene>
<organism evidence="3 4">
    <name type="scientific">Aphis craccivora</name>
    <name type="common">Cowpea aphid</name>
    <dbReference type="NCBI Taxonomy" id="307492"/>
    <lineage>
        <taxon>Eukaryota</taxon>
        <taxon>Metazoa</taxon>
        <taxon>Ecdysozoa</taxon>
        <taxon>Arthropoda</taxon>
        <taxon>Hexapoda</taxon>
        <taxon>Insecta</taxon>
        <taxon>Pterygota</taxon>
        <taxon>Neoptera</taxon>
        <taxon>Paraneoptera</taxon>
        <taxon>Hemiptera</taxon>
        <taxon>Sternorrhyncha</taxon>
        <taxon>Aphidomorpha</taxon>
        <taxon>Aphidoidea</taxon>
        <taxon>Aphididae</taxon>
        <taxon>Aphidini</taxon>
        <taxon>Aphis</taxon>
        <taxon>Aphis</taxon>
    </lineage>
</organism>